<protein>
    <submittedName>
        <fullName evidence="1">Uncharacterized protein</fullName>
    </submittedName>
</protein>
<dbReference type="Proteomes" id="UP000663844">
    <property type="component" value="Unassembled WGS sequence"/>
</dbReference>
<name>A0A820LX14_9BILA</name>
<gene>
    <name evidence="1" type="ORF">OXD698_LOCUS49503</name>
</gene>
<accession>A0A820LX14</accession>
<organism evidence="1 2">
    <name type="scientific">Adineta steineri</name>
    <dbReference type="NCBI Taxonomy" id="433720"/>
    <lineage>
        <taxon>Eukaryota</taxon>
        <taxon>Metazoa</taxon>
        <taxon>Spiralia</taxon>
        <taxon>Gnathifera</taxon>
        <taxon>Rotifera</taxon>
        <taxon>Eurotatoria</taxon>
        <taxon>Bdelloidea</taxon>
        <taxon>Adinetida</taxon>
        <taxon>Adinetidae</taxon>
        <taxon>Adineta</taxon>
    </lineage>
</organism>
<feature type="non-terminal residue" evidence="1">
    <location>
        <position position="31"/>
    </location>
</feature>
<dbReference type="EMBL" id="CAJOAZ010022317">
    <property type="protein sequence ID" value="CAF4364622.1"/>
    <property type="molecule type" value="Genomic_DNA"/>
</dbReference>
<evidence type="ECO:0000313" key="2">
    <source>
        <dbReference type="Proteomes" id="UP000663844"/>
    </source>
</evidence>
<evidence type="ECO:0000313" key="1">
    <source>
        <dbReference type="EMBL" id="CAF4364622.1"/>
    </source>
</evidence>
<proteinExistence type="predicted"/>
<dbReference type="AlphaFoldDB" id="A0A820LX14"/>
<comment type="caution">
    <text evidence="1">The sequence shown here is derived from an EMBL/GenBank/DDBJ whole genome shotgun (WGS) entry which is preliminary data.</text>
</comment>
<reference evidence="1" key="1">
    <citation type="submission" date="2021-02" db="EMBL/GenBank/DDBJ databases">
        <authorList>
            <person name="Nowell W R."/>
        </authorList>
    </citation>
    <scope>NUCLEOTIDE SEQUENCE</scope>
</reference>
<sequence length="31" mass="3807">MENHIIIIKSIEYPPLLIDPFGQYDQWLEKY</sequence>